<dbReference type="Proteomes" id="UP000751518">
    <property type="component" value="Unassembled WGS sequence"/>
</dbReference>
<dbReference type="GO" id="GO:0009432">
    <property type="term" value="P:SOS response"/>
    <property type="evidence" value="ECO:0007669"/>
    <property type="project" value="UniProtKB-KW"/>
</dbReference>
<keyword evidence="2" id="KW-0227">DNA damage</keyword>
<dbReference type="PANTHER" id="PTHR11076:SF34">
    <property type="entry name" value="PROTEIN UMUC"/>
    <property type="match status" value="1"/>
</dbReference>
<sequence length="491" mass="55712">MFALVDCNNFYVSCERVFDPSMWNVPVVVLSNNDGCAIARSNEAKRLGIRMAQPYFEIKHLVDKHNVTVLSANFNLYADMSQRVMDVLRMMCNKVEVYSIDEAFLAFDGGANASFDKETCDLLEAGFNDLSGSHSVVTKAQMAEGFSSDHVEFCNKRSLSEHRIRRDLLTDNGRSHTYREGEYAFRKQATLIRDIVWRWTGIPVSVGVAPTKTLAKAANEYAKKHEECKGVLVLNDGNADDVLSKIEVGDVWGVGWQYTKLLNRNGIYTALDLKTSDQRWVRKNMTVSGERTLMELNGQSCIPFEGKKKLPKSIATTRTFRNPVTKKSELKQAVASFTSRAAEKLRNDRGLAGVVRVFVRTNRFHYESYYSGSRMVKLYQPTSYTPELITASLSTLDELFKAGREYKQAGVILLDIQPKNEFQQSLFVGKDRLEQKDALMKAVDHTNNDLGSQMLHFGSAHGTKRMWDVQQKRSPRFTTKWEELPRVRLSG</sequence>
<evidence type="ECO:0000313" key="8">
    <source>
        <dbReference type="Proteomes" id="UP000751518"/>
    </source>
</evidence>
<keyword evidence="5" id="KW-0742">SOS response</keyword>
<dbReference type="GO" id="GO:0005829">
    <property type="term" value="C:cytosol"/>
    <property type="evidence" value="ECO:0007669"/>
    <property type="project" value="TreeGrafter"/>
</dbReference>
<dbReference type="Gene3D" id="3.30.1490.100">
    <property type="entry name" value="DNA polymerase, Y-family, little finger domain"/>
    <property type="match status" value="1"/>
</dbReference>
<dbReference type="Pfam" id="PF13438">
    <property type="entry name" value="DUF4113"/>
    <property type="match status" value="1"/>
</dbReference>
<dbReference type="InterPro" id="IPR043128">
    <property type="entry name" value="Rev_trsase/Diguanyl_cyclase"/>
</dbReference>
<dbReference type="PROSITE" id="PS50173">
    <property type="entry name" value="UMUC"/>
    <property type="match status" value="1"/>
</dbReference>
<dbReference type="PANTHER" id="PTHR11076">
    <property type="entry name" value="DNA REPAIR POLYMERASE UMUC / TRANSFERASE FAMILY MEMBER"/>
    <property type="match status" value="1"/>
</dbReference>
<evidence type="ECO:0000256" key="1">
    <source>
        <dbReference type="ARBA" id="ARBA00010945"/>
    </source>
</evidence>
<evidence type="ECO:0000259" key="6">
    <source>
        <dbReference type="PROSITE" id="PS50173"/>
    </source>
</evidence>
<keyword evidence="4" id="KW-0234">DNA repair</keyword>
<organism evidence="7 8">
    <name type="scientific">candidate division WWE3 bacterium</name>
    <dbReference type="NCBI Taxonomy" id="2053526"/>
    <lineage>
        <taxon>Bacteria</taxon>
        <taxon>Katanobacteria</taxon>
    </lineage>
</organism>
<dbReference type="Gene3D" id="3.40.1170.60">
    <property type="match status" value="1"/>
</dbReference>
<evidence type="ECO:0000256" key="3">
    <source>
        <dbReference type="ARBA" id="ARBA00023199"/>
    </source>
</evidence>
<proteinExistence type="inferred from homology"/>
<reference evidence="7" key="2">
    <citation type="journal article" date="2021" name="Microbiome">
        <title>Successional dynamics and alternative stable states in a saline activated sludge microbial community over 9 years.</title>
        <authorList>
            <person name="Wang Y."/>
            <person name="Ye J."/>
            <person name="Ju F."/>
            <person name="Liu L."/>
            <person name="Boyd J.A."/>
            <person name="Deng Y."/>
            <person name="Parks D.H."/>
            <person name="Jiang X."/>
            <person name="Yin X."/>
            <person name="Woodcroft B.J."/>
            <person name="Tyson G.W."/>
            <person name="Hugenholtz P."/>
            <person name="Polz M.F."/>
            <person name="Zhang T."/>
        </authorList>
    </citation>
    <scope>NUCLEOTIDE SEQUENCE</scope>
    <source>
        <strain evidence="7">HKST-UBA03</strain>
    </source>
</reference>
<dbReference type="Gene3D" id="3.30.70.270">
    <property type="match status" value="2"/>
</dbReference>
<dbReference type="AlphaFoldDB" id="A0A955LLE6"/>
<reference evidence="7" key="1">
    <citation type="submission" date="2020-04" db="EMBL/GenBank/DDBJ databases">
        <authorList>
            <person name="Zhang T."/>
        </authorList>
    </citation>
    <scope>NUCLEOTIDE SEQUENCE</scope>
    <source>
        <strain evidence="7">HKST-UBA03</strain>
    </source>
</reference>
<dbReference type="InterPro" id="IPR001126">
    <property type="entry name" value="UmuC"/>
</dbReference>
<dbReference type="InterPro" id="IPR036775">
    <property type="entry name" value="DNA_pol_Y-fam_lit_finger_sf"/>
</dbReference>
<dbReference type="EMBL" id="JAGQKZ010000044">
    <property type="protein sequence ID" value="MCA9392369.1"/>
    <property type="molecule type" value="Genomic_DNA"/>
</dbReference>
<name>A0A955LLE6_UNCKA</name>
<comment type="similarity">
    <text evidence="1">Belongs to the DNA polymerase type-Y family.</text>
</comment>
<dbReference type="GO" id="GO:0042276">
    <property type="term" value="P:error-prone translesion synthesis"/>
    <property type="evidence" value="ECO:0007669"/>
    <property type="project" value="TreeGrafter"/>
</dbReference>
<dbReference type="InterPro" id="IPR043502">
    <property type="entry name" value="DNA/RNA_pol_sf"/>
</dbReference>
<dbReference type="GO" id="GO:0003684">
    <property type="term" value="F:damaged DNA binding"/>
    <property type="evidence" value="ECO:0007669"/>
    <property type="project" value="InterPro"/>
</dbReference>
<gene>
    <name evidence="7" type="ORF">KC614_04190</name>
</gene>
<keyword evidence="3" id="KW-0741">SOS mutagenesis</keyword>
<dbReference type="Pfam" id="PF00817">
    <property type="entry name" value="IMS"/>
    <property type="match status" value="1"/>
</dbReference>
<dbReference type="InterPro" id="IPR025188">
    <property type="entry name" value="DUF4113"/>
</dbReference>
<accession>A0A955LLE6</accession>
<evidence type="ECO:0000256" key="2">
    <source>
        <dbReference type="ARBA" id="ARBA00022763"/>
    </source>
</evidence>
<dbReference type="SUPFAM" id="SSF56672">
    <property type="entry name" value="DNA/RNA polymerases"/>
    <property type="match status" value="1"/>
</dbReference>
<dbReference type="SUPFAM" id="SSF100879">
    <property type="entry name" value="Lesion bypass DNA polymerase (Y-family), little finger domain"/>
    <property type="match status" value="1"/>
</dbReference>
<dbReference type="InterPro" id="IPR050116">
    <property type="entry name" value="DNA_polymerase-Y"/>
</dbReference>
<feature type="domain" description="UmuC" evidence="6">
    <location>
        <begin position="2"/>
        <end position="255"/>
    </location>
</feature>
<dbReference type="GO" id="GO:0003887">
    <property type="term" value="F:DNA-directed DNA polymerase activity"/>
    <property type="evidence" value="ECO:0007669"/>
    <property type="project" value="TreeGrafter"/>
</dbReference>
<protein>
    <submittedName>
        <fullName evidence="7">Y-family DNA polymerase</fullName>
    </submittedName>
</protein>
<evidence type="ECO:0000256" key="5">
    <source>
        <dbReference type="ARBA" id="ARBA00023236"/>
    </source>
</evidence>
<dbReference type="Gene3D" id="1.10.150.20">
    <property type="entry name" value="5' to 3' exonuclease, C-terminal subdomain"/>
    <property type="match status" value="1"/>
</dbReference>
<dbReference type="Pfam" id="PF11799">
    <property type="entry name" value="IMS_C"/>
    <property type="match status" value="1"/>
</dbReference>
<evidence type="ECO:0000256" key="4">
    <source>
        <dbReference type="ARBA" id="ARBA00023204"/>
    </source>
</evidence>
<comment type="caution">
    <text evidence="7">The sequence shown here is derived from an EMBL/GenBank/DDBJ whole genome shotgun (WGS) entry which is preliminary data.</text>
</comment>
<evidence type="ECO:0000313" key="7">
    <source>
        <dbReference type="EMBL" id="MCA9392369.1"/>
    </source>
</evidence>
<dbReference type="GO" id="GO:0006281">
    <property type="term" value="P:DNA repair"/>
    <property type="evidence" value="ECO:0007669"/>
    <property type="project" value="UniProtKB-KW"/>
</dbReference>
<dbReference type="CDD" id="cd01700">
    <property type="entry name" value="PolY_Pol_V_umuC"/>
    <property type="match status" value="1"/>
</dbReference>
<dbReference type="InterPro" id="IPR017961">
    <property type="entry name" value="DNA_pol_Y-fam_little_finger"/>
</dbReference>